<evidence type="ECO:0000313" key="2">
    <source>
        <dbReference type="Proteomes" id="UP000193285"/>
    </source>
</evidence>
<proteinExistence type="predicted"/>
<sequence length="68" mass="6802">MAATKADTSSWAAAATAVVGAAADAADPANNERIPAKFWAAAPTSSGAVTRYDTCASPWVGCDGRPMT</sequence>
<dbReference type="EMBL" id="LQPN01000006">
    <property type="protein sequence ID" value="ORW53788.1"/>
    <property type="molecule type" value="Genomic_DNA"/>
</dbReference>
<evidence type="ECO:0000313" key="1">
    <source>
        <dbReference type="EMBL" id="ORW53788.1"/>
    </source>
</evidence>
<accession>A0A1X2AQU5</accession>
<gene>
    <name evidence="1" type="ORF">AWB90_01395</name>
</gene>
<organism evidence="1 2">
    <name type="scientific">Mycobacterium paraense</name>
    <dbReference type="NCBI Taxonomy" id="767916"/>
    <lineage>
        <taxon>Bacteria</taxon>
        <taxon>Bacillati</taxon>
        <taxon>Actinomycetota</taxon>
        <taxon>Actinomycetes</taxon>
        <taxon>Mycobacteriales</taxon>
        <taxon>Mycobacteriaceae</taxon>
        <taxon>Mycobacterium</taxon>
        <taxon>Mycobacterium simiae complex</taxon>
    </lineage>
</organism>
<dbReference type="AlphaFoldDB" id="A0A1X2AQU5"/>
<reference evidence="1 2" key="1">
    <citation type="journal article" date="2015" name="Emerg. Microbes Infect.">
        <title>Characterization of 17 strains belonging to the Mycobacterium simiae complex and description of Mycobacterium paraense sp. nov.</title>
        <authorList>
            <person name="Fusco da Costa A.R."/>
            <person name="Fedrizzi T."/>
            <person name="Lopes M.L."/>
            <person name="Pecorari M."/>
            <person name="Oliveira da Costa W.L."/>
            <person name="Giacobazzi E."/>
            <person name="da Costa Bahia J.R."/>
            <person name="De Sanctis V."/>
            <person name="Batista Lima K.V."/>
            <person name="Bertorelli R."/>
            <person name="Grottola A."/>
            <person name="Fabio A."/>
            <person name="Mariottini A."/>
            <person name="Ferretti P."/>
            <person name="Di Leva F."/>
            <person name="Fregni Serpini G."/>
            <person name="Tagliazucchi S."/>
            <person name="Rumpianesi F."/>
            <person name="Jousson O."/>
            <person name="Segata N."/>
            <person name="Tortoli E."/>
        </authorList>
    </citation>
    <scope>NUCLEOTIDE SEQUENCE [LARGE SCALE GENOMIC DNA]</scope>
    <source>
        <strain evidence="1 2">IEC33</strain>
    </source>
</reference>
<comment type="caution">
    <text evidence="1">The sequence shown here is derived from an EMBL/GenBank/DDBJ whole genome shotgun (WGS) entry which is preliminary data.</text>
</comment>
<protein>
    <submittedName>
        <fullName evidence="1">Uncharacterized protein</fullName>
    </submittedName>
</protein>
<name>A0A1X2AQU5_9MYCO</name>
<dbReference type="Proteomes" id="UP000193285">
    <property type="component" value="Unassembled WGS sequence"/>
</dbReference>